<dbReference type="PANTHER" id="PTHR48154:SF1">
    <property type="entry name" value="PROTEIN, PUTATIVE-RELATED"/>
    <property type="match status" value="1"/>
</dbReference>
<name>A0A371FSZ3_MUCPR</name>
<organism evidence="2 3">
    <name type="scientific">Mucuna pruriens</name>
    <name type="common">Velvet bean</name>
    <name type="synonym">Dolichos pruriens</name>
    <dbReference type="NCBI Taxonomy" id="157652"/>
    <lineage>
        <taxon>Eukaryota</taxon>
        <taxon>Viridiplantae</taxon>
        <taxon>Streptophyta</taxon>
        <taxon>Embryophyta</taxon>
        <taxon>Tracheophyta</taxon>
        <taxon>Spermatophyta</taxon>
        <taxon>Magnoliopsida</taxon>
        <taxon>eudicotyledons</taxon>
        <taxon>Gunneridae</taxon>
        <taxon>Pentapetalae</taxon>
        <taxon>rosids</taxon>
        <taxon>fabids</taxon>
        <taxon>Fabales</taxon>
        <taxon>Fabaceae</taxon>
        <taxon>Papilionoideae</taxon>
        <taxon>50 kb inversion clade</taxon>
        <taxon>NPAAA clade</taxon>
        <taxon>indigoferoid/millettioid clade</taxon>
        <taxon>Phaseoleae</taxon>
        <taxon>Mucuna</taxon>
    </lineage>
</organism>
<proteinExistence type="predicted"/>
<keyword evidence="3" id="KW-1185">Reference proteome</keyword>
<feature type="domain" description="DUF7745" evidence="1">
    <location>
        <begin position="2"/>
        <end position="117"/>
    </location>
</feature>
<evidence type="ECO:0000259" key="1">
    <source>
        <dbReference type="Pfam" id="PF24924"/>
    </source>
</evidence>
<dbReference type="EMBL" id="QJKJ01007923">
    <property type="protein sequence ID" value="RDX81457.1"/>
    <property type="molecule type" value="Genomic_DNA"/>
</dbReference>
<evidence type="ECO:0000313" key="2">
    <source>
        <dbReference type="EMBL" id="RDX81457.1"/>
    </source>
</evidence>
<comment type="caution">
    <text evidence="2">The sequence shown here is derived from an EMBL/GenBank/DDBJ whole genome shotgun (WGS) entry which is preliminary data.</text>
</comment>
<sequence>MLEEYERILSMPLVRSQPYLFKRQYPSWAAVTKLLRMSELAIRGEKKSQNGLEGIPWANLKARLGQLHQKGDLGAFMDVFGLLIYDIVLFLYIEDHVDLAAIDAFLAKRDRGKNPVAKHLDEAIEKSIRWYLRWNERDDTIIRWGGFPNVPLMGTQGAINYNLKLLLKQASYPMALPLPKKAIIPFFIHDLGVQDNGCLRNIRGVLSERDPSRDLGVAAPHPVTRLGFRTD</sequence>
<reference evidence="2" key="1">
    <citation type="submission" date="2018-05" db="EMBL/GenBank/DDBJ databases">
        <title>Draft genome of Mucuna pruriens seed.</title>
        <authorList>
            <person name="Nnadi N.E."/>
            <person name="Vos R."/>
            <person name="Hasami M.H."/>
            <person name="Devisetty U.K."/>
            <person name="Aguiy J.C."/>
        </authorList>
    </citation>
    <scope>NUCLEOTIDE SEQUENCE [LARGE SCALE GENOMIC DNA]</scope>
    <source>
        <strain evidence="2">JCA_2017</strain>
    </source>
</reference>
<dbReference type="Pfam" id="PF24924">
    <property type="entry name" value="DUF7745"/>
    <property type="match status" value="1"/>
</dbReference>
<dbReference type="PANTHER" id="PTHR48154">
    <property type="entry name" value="PROTEIN, PUTATIVE-RELATED"/>
    <property type="match status" value="1"/>
</dbReference>
<evidence type="ECO:0000313" key="3">
    <source>
        <dbReference type="Proteomes" id="UP000257109"/>
    </source>
</evidence>
<gene>
    <name evidence="2" type="ORF">CR513_37859</name>
</gene>
<dbReference type="Proteomes" id="UP000257109">
    <property type="component" value="Unassembled WGS sequence"/>
</dbReference>
<feature type="non-terminal residue" evidence="2">
    <location>
        <position position="1"/>
    </location>
</feature>
<protein>
    <recommendedName>
        <fullName evidence="1">DUF7745 domain-containing protein</fullName>
    </recommendedName>
</protein>
<dbReference type="InterPro" id="IPR056647">
    <property type="entry name" value="DUF7745"/>
</dbReference>
<dbReference type="AlphaFoldDB" id="A0A371FSZ3"/>
<dbReference type="OrthoDB" id="983711at2759"/>
<accession>A0A371FSZ3</accession>